<comment type="caution">
    <text evidence="1">The sequence shown here is derived from an EMBL/GenBank/DDBJ whole genome shotgun (WGS) entry which is preliminary data.</text>
</comment>
<name>A0ACC3BNS7_PYRYE</name>
<proteinExistence type="predicted"/>
<accession>A0ACC3BNS7</accession>
<evidence type="ECO:0000313" key="2">
    <source>
        <dbReference type="Proteomes" id="UP000798662"/>
    </source>
</evidence>
<protein>
    <submittedName>
        <fullName evidence="1">Uncharacterized protein</fullName>
    </submittedName>
</protein>
<evidence type="ECO:0000313" key="1">
    <source>
        <dbReference type="EMBL" id="KAK1859406.1"/>
    </source>
</evidence>
<dbReference type="EMBL" id="CM020618">
    <property type="protein sequence ID" value="KAK1859406.1"/>
    <property type="molecule type" value="Genomic_DNA"/>
</dbReference>
<organism evidence="1 2">
    <name type="scientific">Pyropia yezoensis</name>
    <name type="common">Susabi-nori</name>
    <name type="synonym">Porphyra yezoensis</name>
    <dbReference type="NCBI Taxonomy" id="2788"/>
    <lineage>
        <taxon>Eukaryota</taxon>
        <taxon>Rhodophyta</taxon>
        <taxon>Bangiophyceae</taxon>
        <taxon>Bangiales</taxon>
        <taxon>Bangiaceae</taxon>
        <taxon>Pyropia</taxon>
    </lineage>
</organism>
<reference evidence="1" key="1">
    <citation type="submission" date="2019-11" db="EMBL/GenBank/DDBJ databases">
        <title>Nori genome reveals adaptations in red seaweeds to the harsh intertidal environment.</title>
        <authorList>
            <person name="Wang D."/>
            <person name="Mao Y."/>
        </authorList>
    </citation>
    <scope>NUCLEOTIDE SEQUENCE</scope>
    <source>
        <tissue evidence="1">Gametophyte</tissue>
    </source>
</reference>
<sequence length="276" mass="27309">MLPDEPPLEALVPPRYAPMPTSGAPTTTAPVLPSSATSARPPSGPPARPRNSSKGKTRKIASPVVRAGGAARGPPAAHALGHTRPLRDVPDAATIASPFTGSFARPSAPVPTMGLSGPPASPAIAPEAGGPTARSPAAVPSSTPPSAPLDAANVTADEHATKLEQVCKRVGVLTSRVADVVSKVGDLAEAFSGVTQKVESHGSAVEAMSRAISGLRTTVAGAVEAMQSRLPASGSEEEDGSDAGDTGVPRADGSGGPAVGARVALGAHDLASRPKV</sequence>
<dbReference type="Proteomes" id="UP000798662">
    <property type="component" value="Chromosome 1"/>
</dbReference>
<keyword evidence="2" id="KW-1185">Reference proteome</keyword>
<gene>
    <name evidence="1" type="ORF">I4F81_002002</name>
</gene>